<dbReference type="EMBL" id="CP076607">
    <property type="protein sequence ID" value="QWU16658.1"/>
    <property type="molecule type" value="Genomic_DNA"/>
</dbReference>
<evidence type="ECO:0000313" key="2">
    <source>
        <dbReference type="Proteomes" id="UP000683429"/>
    </source>
</evidence>
<organism evidence="1 2">
    <name type="scientific">Paenibacillus sophorae</name>
    <dbReference type="NCBI Taxonomy" id="1333845"/>
    <lineage>
        <taxon>Bacteria</taxon>
        <taxon>Bacillati</taxon>
        <taxon>Bacillota</taxon>
        <taxon>Bacilli</taxon>
        <taxon>Bacillales</taxon>
        <taxon>Paenibacillaceae</taxon>
        <taxon>Paenibacillus</taxon>
    </lineage>
</organism>
<gene>
    <name evidence="1" type="ORF">KP014_05405</name>
</gene>
<protein>
    <submittedName>
        <fullName evidence="1">Uncharacterized protein</fullName>
    </submittedName>
</protein>
<keyword evidence="2" id="KW-1185">Reference proteome</keyword>
<name>A0ABX8HF21_9BACL</name>
<sequence>MNGNDRTCHTDTGVSAKHTKRSVTAACGCRALSILQNMQPACQGHPQWNTQHYAKSQSATEAAFYFHP</sequence>
<proteinExistence type="predicted"/>
<reference evidence="1 2" key="1">
    <citation type="submission" date="2021-06" db="EMBL/GenBank/DDBJ databases">
        <title>Whole genome sequence of Paenibacillus sophorae DSM23020 for comparative genomics.</title>
        <authorList>
            <person name="Kim M.-J."/>
            <person name="Lee G."/>
            <person name="Shin J.-H."/>
        </authorList>
    </citation>
    <scope>NUCLEOTIDE SEQUENCE [LARGE SCALE GENOMIC DNA]</scope>
    <source>
        <strain evidence="1 2">DSM 23020</strain>
    </source>
</reference>
<dbReference type="Proteomes" id="UP000683429">
    <property type="component" value="Chromosome"/>
</dbReference>
<accession>A0ABX8HF21</accession>
<evidence type="ECO:0000313" key="1">
    <source>
        <dbReference type="EMBL" id="QWU16658.1"/>
    </source>
</evidence>
<dbReference type="RefSeq" id="WP_216700456.1">
    <property type="nucleotide sequence ID" value="NZ_CP076607.1"/>
</dbReference>